<comment type="caution">
    <text evidence="7">The sequence shown here is derived from an EMBL/GenBank/DDBJ whole genome shotgun (WGS) entry which is preliminary data.</text>
</comment>
<accession>A0A5N5JLM2</accession>
<name>A0A5N5JLM2_9ROSI</name>
<dbReference type="Proteomes" id="UP000326939">
    <property type="component" value="Chromosome 16"/>
</dbReference>
<keyword evidence="8" id="KW-1185">Reference proteome</keyword>
<dbReference type="InterPro" id="IPR004333">
    <property type="entry name" value="SBP_dom"/>
</dbReference>
<dbReference type="GO" id="GO:0005634">
    <property type="term" value="C:nucleus"/>
    <property type="evidence" value="ECO:0007669"/>
    <property type="project" value="InterPro"/>
</dbReference>
<dbReference type="InterPro" id="IPR036893">
    <property type="entry name" value="SBP_sf"/>
</dbReference>
<dbReference type="EMBL" id="VDCV01000016">
    <property type="protein sequence ID" value="KAB5519446.1"/>
    <property type="molecule type" value="Genomic_DNA"/>
</dbReference>
<dbReference type="Gene3D" id="4.10.1100.10">
    <property type="entry name" value="Transcription factor, SBP-box domain"/>
    <property type="match status" value="1"/>
</dbReference>
<feature type="region of interest" description="Disordered" evidence="5">
    <location>
        <begin position="47"/>
        <end position="83"/>
    </location>
</feature>
<evidence type="ECO:0000313" key="7">
    <source>
        <dbReference type="EMBL" id="KAB5519446.1"/>
    </source>
</evidence>
<evidence type="ECO:0000256" key="4">
    <source>
        <dbReference type="PROSITE-ProRule" id="PRU00470"/>
    </source>
</evidence>
<evidence type="ECO:0000256" key="3">
    <source>
        <dbReference type="ARBA" id="ARBA00022833"/>
    </source>
</evidence>
<dbReference type="GO" id="GO:0003677">
    <property type="term" value="F:DNA binding"/>
    <property type="evidence" value="ECO:0007669"/>
    <property type="project" value="InterPro"/>
</dbReference>
<sequence>MNTRHLLMEMDSSSLSESATSNATSPPAESVNGLKFGKKIYFEDHGGVGAPAKRGTGSSSSGSGSGSSRKAQGGQHQQPPRCQVEGCKVDLSDAKTYYSRHKVCSMHSKSPRVIVAGLVQRFCQQCSRLLDVLDDQIGYFTVKFLNIGSLVGSSSYFSGSSVSIPFLNNVSINESTEQLLLGYANDRRFVPAQLKNSIDRKGVLNVPNPRFKLLQKSYAVVLSPCVACLFHLLPEFDQGKRSCRRRLAGHNERRRKPPSGSVLSTRHGRFSPSLFGETLPEDIICNIIYFLPLTQLNFRSWVAVADNSSRDGGLLVDFSAYPRHTGRDGWPAGRSSGLVNETAATGRSISHPWQISSHNPPSNLCMQGSTGGTGLFSAGIPPGECFTGVAVSDSSRALSLLSNQPWGSTNRASSLAVNDLLSAEEAPVVQSTAHHGAVVNHYAFPWSFKNNEGSNSSHDLGQISLPLGSQLPGHLELSQQNRRQYMDLVHSRAYDSSTQHIHWSL</sequence>
<organism evidence="7 8">
    <name type="scientific">Salix brachista</name>
    <dbReference type="NCBI Taxonomy" id="2182728"/>
    <lineage>
        <taxon>Eukaryota</taxon>
        <taxon>Viridiplantae</taxon>
        <taxon>Streptophyta</taxon>
        <taxon>Embryophyta</taxon>
        <taxon>Tracheophyta</taxon>
        <taxon>Spermatophyta</taxon>
        <taxon>Magnoliopsida</taxon>
        <taxon>eudicotyledons</taxon>
        <taxon>Gunneridae</taxon>
        <taxon>Pentapetalae</taxon>
        <taxon>rosids</taxon>
        <taxon>fabids</taxon>
        <taxon>Malpighiales</taxon>
        <taxon>Salicaceae</taxon>
        <taxon>Saliceae</taxon>
        <taxon>Salix</taxon>
    </lineage>
</organism>
<keyword evidence="2 4" id="KW-0863">Zinc-finger</keyword>
<proteinExistence type="predicted"/>
<evidence type="ECO:0000259" key="6">
    <source>
        <dbReference type="PROSITE" id="PS51141"/>
    </source>
</evidence>
<feature type="region of interest" description="Disordered" evidence="5">
    <location>
        <begin position="1"/>
        <end position="32"/>
    </location>
</feature>
<gene>
    <name evidence="7" type="ORF">DKX38_023765</name>
</gene>
<keyword evidence="3" id="KW-0862">Zinc</keyword>
<dbReference type="Pfam" id="PF03110">
    <property type="entry name" value="SBP"/>
    <property type="match status" value="2"/>
</dbReference>
<feature type="domain" description="SBP-type" evidence="6">
    <location>
        <begin position="230"/>
        <end position="257"/>
    </location>
</feature>
<dbReference type="PANTHER" id="PTHR31251">
    <property type="entry name" value="SQUAMOSA PROMOTER-BINDING-LIKE PROTEIN 4"/>
    <property type="match status" value="1"/>
</dbReference>
<dbReference type="GO" id="GO:0008270">
    <property type="term" value="F:zinc ion binding"/>
    <property type="evidence" value="ECO:0007669"/>
    <property type="project" value="UniProtKB-KW"/>
</dbReference>
<evidence type="ECO:0000256" key="1">
    <source>
        <dbReference type="ARBA" id="ARBA00022723"/>
    </source>
</evidence>
<evidence type="ECO:0000313" key="8">
    <source>
        <dbReference type="Proteomes" id="UP000326939"/>
    </source>
</evidence>
<dbReference type="PANTHER" id="PTHR31251:SF191">
    <property type="entry name" value="SBP-TYPE DOMAIN-CONTAINING PROTEIN"/>
    <property type="match status" value="1"/>
</dbReference>
<protein>
    <recommendedName>
        <fullName evidence="6">SBP-type domain-containing protein</fullName>
    </recommendedName>
</protein>
<keyword evidence="1" id="KW-0479">Metal-binding</keyword>
<reference evidence="8" key="1">
    <citation type="journal article" date="2019" name="Gigascience">
        <title>De novo genome assembly of the endangered Acer yangbiense, a plant species with extremely small populations endemic to Yunnan Province, China.</title>
        <authorList>
            <person name="Yang J."/>
            <person name="Wariss H.M."/>
            <person name="Tao L."/>
            <person name="Zhang R."/>
            <person name="Yun Q."/>
            <person name="Hollingsworth P."/>
            <person name="Dao Z."/>
            <person name="Luo G."/>
            <person name="Guo H."/>
            <person name="Ma Y."/>
            <person name="Sun W."/>
        </authorList>
    </citation>
    <scope>NUCLEOTIDE SEQUENCE [LARGE SCALE GENOMIC DNA]</scope>
    <source>
        <strain evidence="8">cv. br00</strain>
    </source>
</reference>
<feature type="compositionally biased region" description="Low complexity" evidence="5">
    <location>
        <begin position="9"/>
        <end position="25"/>
    </location>
</feature>
<feature type="compositionally biased region" description="Low complexity" evidence="5">
    <location>
        <begin position="57"/>
        <end position="68"/>
    </location>
</feature>
<dbReference type="InterPro" id="IPR044817">
    <property type="entry name" value="SBP-like"/>
</dbReference>
<evidence type="ECO:0000256" key="2">
    <source>
        <dbReference type="ARBA" id="ARBA00022771"/>
    </source>
</evidence>
<dbReference type="PROSITE" id="PS51141">
    <property type="entry name" value="ZF_SBP"/>
    <property type="match status" value="2"/>
</dbReference>
<dbReference type="AlphaFoldDB" id="A0A5N5JLM2"/>
<evidence type="ECO:0000256" key="5">
    <source>
        <dbReference type="SAM" id="MobiDB-lite"/>
    </source>
</evidence>
<dbReference type="SUPFAM" id="SSF103612">
    <property type="entry name" value="SBT domain"/>
    <property type="match status" value="2"/>
</dbReference>
<feature type="domain" description="SBP-type" evidence="6">
    <location>
        <begin position="79"/>
        <end position="156"/>
    </location>
</feature>